<proteinExistence type="predicted"/>
<protein>
    <submittedName>
        <fullName evidence="1">Uncharacterized protein</fullName>
    </submittedName>
</protein>
<evidence type="ECO:0000313" key="2">
    <source>
        <dbReference type="Proteomes" id="UP000663249"/>
    </source>
</evidence>
<keyword evidence="2" id="KW-1185">Reference proteome</keyword>
<dbReference type="RefSeq" id="WP_205475877.1">
    <property type="nucleotide sequence ID" value="NZ_CP070506.1"/>
</dbReference>
<accession>A0ABX7JRT6</accession>
<dbReference type="EMBL" id="CP070506">
    <property type="protein sequence ID" value="QSB37708.1"/>
    <property type="molecule type" value="Genomic_DNA"/>
</dbReference>
<reference evidence="1 2" key="1">
    <citation type="submission" date="2021-02" db="EMBL/GenBank/DDBJ databases">
        <title>Genomic and phenotypic characterization of Pseudomonas hygromyciniae, a novel bacterial species discovered from a commercially purchased antibiotic vial.</title>
        <authorList>
            <person name="Turner T.L."/>
            <person name="Mitra S.D."/>
            <person name="Kochan T.J."/>
            <person name="Pincus N.B."/>
            <person name="Lebrun-Corbin M."/>
            <person name="Cheung B."/>
            <person name="Gatesy S.W."/>
            <person name="Afzal T."/>
            <person name="Ozer E.A."/>
            <person name="Hauser A.R."/>
        </authorList>
    </citation>
    <scope>NUCLEOTIDE SEQUENCE [LARGE SCALE GENOMIC DNA]</scope>
    <source>
        <strain evidence="1 2">SDM007</strain>
    </source>
</reference>
<name>A0ABX7JRT6_9PSED</name>
<sequence>MKQDIDSNHFNRWPYIPELRDDGDRNNGGIDLIENPDNIALIHEATEENGLRPLLVELNKPDGRLMSLGCASGLDGSYDSYVEFTLRDHSLAINQNELESIYSRWLDWQNEVDAKHPGFAKSLREHSVWETRTFSLRGNEPQHLITVYHRAPDEANHRTLAEYMVIFLRSLESSS</sequence>
<dbReference type="Proteomes" id="UP000663249">
    <property type="component" value="Chromosome"/>
</dbReference>
<evidence type="ECO:0000313" key="1">
    <source>
        <dbReference type="EMBL" id="QSB37708.1"/>
    </source>
</evidence>
<organism evidence="1 2">
    <name type="scientific">Pseudomonas hygromyciniae</name>
    <dbReference type="NCBI Taxonomy" id="2812000"/>
    <lineage>
        <taxon>Bacteria</taxon>
        <taxon>Pseudomonadati</taxon>
        <taxon>Pseudomonadota</taxon>
        <taxon>Gammaproteobacteria</taxon>
        <taxon>Pseudomonadales</taxon>
        <taxon>Pseudomonadaceae</taxon>
        <taxon>Pseudomonas</taxon>
    </lineage>
</organism>
<gene>
    <name evidence="1" type="ORF">JTY93_15325</name>
</gene>